<dbReference type="EMBL" id="BK014863">
    <property type="protein sequence ID" value="DAD79330.1"/>
    <property type="molecule type" value="Genomic_DNA"/>
</dbReference>
<organism evidence="1">
    <name type="scientific">Myoviridae sp. ctNQr16</name>
    <dbReference type="NCBI Taxonomy" id="2826644"/>
    <lineage>
        <taxon>Viruses</taxon>
        <taxon>Duplodnaviria</taxon>
        <taxon>Heunggongvirae</taxon>
        <taxon>Uroviricota</taxon>
        <taxon>Caudoviricetes</taxon>
    </lineage>
</organism>
<proteinExistence type="predicted"/>
<accession>A0A8S5MAQ2</accession>
<name>A0A8S5MAQ2_9CAUD</name>
<evidence type="ECO:0000313" key="1">
    <source>
        <dbReference type="EMBL" id="DAD79330.1"/>
    </source>
</evidence>
<sequence>MQIRVSAHMIELCILQGSIFVPKIKVKAGVSKWEKVSRI</sequence>
<reference evidence="1" key="1">
    <citation type="journal article" date="2021" name="Proc. Natl. Acad. Sci. U.S.A.">
        <title>A Catalog of Tens of Thousands of Viruses from Human Metagenomes Reveals Hidden Associations with Chronic Diseases.</title>
        <authorList>
            <person name="Tisza M.J."/>
            <person name="Buck C.B."/>
        </authorList>
    </citation>
    <scope>NUCLEOTIDE SEQUENCE</scope>
    <source>
        <strain evidence="1">CtNQr16</strain>
    </source>
</reference>
<protein>
    <submittedName>
        <fullName evidence="1">Uncharacterized protein</fullName>
    </submittedName>
</protein>